<keyword evidence="2" id="KW-1185">Reference proteome</keyword>
<reference evidence="2" key="1">
    <citation type="submission" date="2019-08" db="EMBL/GenBank/DDBJ databases">
        <title>Limnoglobus roseus gen. nov., sp. nov., a novel freshwater planctomycete with a giant genome from the family Gemmataceae.</title>
        <authorList>
            <person name="Kulichevskaya I.S."/>
            <person name="Naumoff D.G."/>
            <person name="Miroshnikov K."/>
            <person name="Ivanova A."/>
            <person name="Philippov D.A."/>
            <person name="Hakobyan A."/>
            <person name="Rijpstra I.C."/>
            <person name="Sinninghe Damste J.S."/>
            <person name="Liesack W."/>
            <person name="Dedysh S.N."/>
        </authorList>
    </citation>
    <scope>NUCLEOTIDE SEQUENCE [LARGE SCALE GENOMIC DNA]</scope>
    <source>
        <strain evidence="2">PX52</strain>
    </source>
</reference>
<dbReference type="RefSeq" id="WP_168219312.1">
    <property type="nucleotide sequence ID" value="NZ_CP042425.1"/>
</dbReference>
<dbReference type="KEGG" id="lrs:PX52LOC_06385"/>
<organism evidence="1 2">
    <name type="scientific">Limnoglobus roseus</name>
    <dbReference type="NCBI Taxonomy" id="2598579"/>
    <lineage>
        <taxon>Bacteria</taxon>
        <taxon>Pseudomonadati</taxon>
        <taxon>Planctomycetota</taxon>
        <taxon>Planctomycetia</taxon>
        <taxon>Gemmatales</taxon>
        <taxon>Gemmataceae</taxon>
        <taxon>Limnoglobus</taxon>
    </lineage>
</organism>
<accession>A0A5C1AR06</accession>
<evidence type="ECO:0000313" key="1">
    <source>
        <dbReference type="EMBL" id="QEL19318.1"/>
    </source>
</evidence>
<proteinExistence type="predicted"/>
<sequence length="115" mass="13072">MTNTSNSMTDEEAVSYQFYLNGQLKNCVDAMVACVARYQDECPDGIKSPLTEQNWIDLEAQLHDAVSDMLFDDMSRISSRLSDAGRYIGLWKSRWQLQFEVRRAAELAANRLNAA</sequence>
<dbReference type="EMBL" id="CP042425">
    <property type="protein sequence ID" value="QEL19318.1"/>
    <property type="molecule type" value="Genomic_DNA"/>
</dbReference>
<dbReference type="Proteomes" id="UP000324974">
    <property type="component" value="Chromosome"/>
</dbReference>
<protein>
    <submittedName>
        <fullName evidence="1">Uncharacterized protein</fullName>
    </submittedName>
</protein>
<name>A0A5C1AR06_9BACT</name>
<evidence type="ECO:0000313" key="2">
    <source>
        <dbReference type="Proteomes" id="UP000324974"/>
    </source>
</evidence>
<gene>
    <name evidence="1" type="ORF">PX52LOC_06385</name>
</gene>
<dbReference type="AlphaFoldDB" id="A0A5C1AR06"/>